<reference evidence="1" key="1">
    <citation type="submission" date="2018-02" db="EMBL/GenBank/DDBJ databases">
        <title>Rhizophora mucronata_Transcriptome.</title>
        <authorList>
            <person name="Meera S.P."/>
            <person name="Sreeshan A."/>
            <person name="Augustine A."/>
        </authorList>
    </citation>
    <scope>NUCLEOTIDE SEQUENCE</scope>
    <source>
        <tissue evidence="1">Leaf</tissue>
    </source>
</reference>
<dbReference type="EMBL" id="GGEC01064651">
    <property type="protein sequence ID" value="MBX45135.1"/>
    <property type="molecule type" value="Transcribed_RNA"/>
</dbReference>
<name>A0A2P2NRQ1_RHIMU</name>
<evidence type="ECO:0000313" key="1">
    <source>
        <dbReference type="EMBL" id="MBX45135.1"/>
    </source>
</evidence>
<dbReference type="AlphaFoldDB" id="A0A2P2NRQ1"/>
<proteinExistence type="predicted"/>
<organism evidence="1">
    <name type="scientific">Rhizophora mucronata</name>
    <name type="common">Asiatic mangrove</name>
    <dbReference type="NCBI Taxonomy" id="61149"/>
    <lineage>
        <taxon>Eukaryota</taxon>
        <taxon>Viridiplantae</taxon>
        <taxon>Streptophyta</taxon>
        <taxon>Embryophyta</taxon>
        <taxon>Tracheophyta</taxon>
        <taxon>Spermatophyta</taxon>
        <taxon>Magnoliopsida</taxon>
        <taxon>eudicotyledons</taxon>
        <taxon>Gunneridae</taxon>
        <taxon>Pentapetalae</taxon>
        <taxon>rosids</taxon>
        <taxon>fabids</taxon>
        <taxon>Malpighiales</taxon>
        <taxon>Rhizophoraceae</taxon>
        <taxon>Rhizophora</taxon>
    </lineage>
</organism>
<protein>
    <submittedName>
        <fullName evidence="1">Uncharacterized protein</fullName>
    </submittedName>
</protein>
<sequence>MVHCLVSLFLISLGKKCGKMIPHEKEKFK</sequence>
<accession>A0A2P2NRQ1</accession>